<proteinExistence type="predicted"/>
<feature type="signal peptide" evidence="1">
    <location>
        <begin position="1"/>
        <end position="25"/>
    </location>
</feature>
<dbReference type="Gene3D" id="1.25.10.10">
    <property type="entry name" value="Leucine-rich Repeat Variant"/>
    <property type="match status" value="1"/>
</dbReference>
<feature type="domain" description="PUL" evidence="2">
    <location>
        <begin position="4"/>
        <end position="105"/>
    </location>
</feature>
<sequence length="114" mass="12529">MNHFQVAATSCLANLAFCLLKQTEAGVAELGPREDLLRAIIKTTEKTPAFSHLSPVAILRLLQTIVTLMWGDLTVIKMGKQRGVAEIVQKIKDAASDEASKNIARDIYVMTFEV</sequence>
<keyword evidence="1" id="KW-0732">Signal</keyword>
<protein>
    <submittedName>
        <fullName evidence="4">PUL domain-containing protein</fullName>
    </submittedName>
</protein>
<reference evidence="4" key="1">
    <citation type="submission" date="2016-11" db="UniProtKB">
        <authorList>
            <consortium name="WormBaseParasite"/>
        </authorList>
    </citation>
    <scope>IDENTIFICATION</scope>
</reference>
<name>A0A1I7SNK6_BURXY</name>
<dbReference type="AlphaFoldDB" id="A0A1I7SNK6"/>
<dbReference type="eggNOG" id="KOG0301">
    <property type="taxonomic scope" value="Eukaryota"/>
</dbReference>
<dbReference type="WBParaSite" id="BXY_1464600.1">
    <property type="protein sequence ID" value="BXY_1464600.1"/>
    <property type="gene ID" value="BXY_1464600"/>
</dbReference>
<dbReference type="Pfam" id="PF08324">
    <property type="entry name" value="PUL"/>
    <property type="match status" value="1"/>
</dbReference>
<accession>A0A1I7SNK6</accession>
<evidence type="ECO:0000259" key="2">
    <source>
        <dbReference type="Pfam" id="PF08324"/>
    </source>
</evidence>
<dbReference type="InterPro" id="IPR011989">
    <property type="entry name" value="ARM-like"/>
</dbReference>
<dbReference type="InterPro" id="IPR013535">
    <property type="entry name" value="PUL_dom"/>
</dbReference>
<evidence type="ECO:0000256" key="1">
    <source>
        <dbReference type="SAM" id="SignalP"/>
    </source>
</evidence>
<evidence type="ECO:0000313" key="4">
    <source>
        <dbReference type="WBParaSite" id="BXY_1464600.1"/>
    </source>
</evidence>
<dbReference type="Proteomes" id="UP000095284">
    <property type="component" value="Unplaced"/>
</dbReference>
<evidence type="ECO:0000313" key="3">
    <source>
        <dbReference type="Proteomes" id="UP000095284"/>
    </source>
</evidence>
<organism evidence="3 4">
    <name type="scientific">Bursaphelenchus xylophilus</name>
    <name type="common">Pinewood nematode worm</name>
    <name type="synonym">Aphelenchoides xylophilus</name>
    <dbReference type="NCBI Taxonomy" id="6326"/>
    <lineage>
        <taxon>Eukaryota</taxon>
        <taxon>Metazoa</taxon>
        <taxon>Ecdysozoa</taxon>
        <taxon>Nematoda</taxon>
        <taxon>Chromadorea</taxon>
        <taxon>Rhabditida</taxon>
        <taxon>Tylenchina</taxon>
        <taxon>Tylenchomorpha</taxon>
        <taxon>Aphelenchoidea</taxon>
        <taxon>Aphelenchoididae</taxon>
        <taxon>Bursaphelenchus</taxon>
    </lineage>
</organism>
<feature type="chain" id="PRO_5009306410" evidence="1">
    <location>
        <begin position="26"/>
        <end position="114"/>
    </location>
</feature>